<dbReference type="InterPro" id="IPR050266">
    <property type="entry name" value="AB_hydrolase_sf"/>
</dbReference>
<keyword evidence="2" id="KW-0378">Hydrolase</keyword>
<gene>
    <name evidence="2" type="ORF">IF129_15070</name>
</gene>
<dbReference type="PANTHER" id="PTHR43798:SF24">
    <property type="entry name" value="CIS-3-ALKYL-4-ALKYLOXETAN-2-ONE DECARBOXYLASE"/>
    <property type="match status" value="1"/>
</dbReference>
<dbReference type="InterPro" id="IPR000073">
    <property type="entry name" value="AB_hydrolase_1"/>
</dbReference>
<reference evidence="2" key="1">
    <citation type="submission" date="2020-09" db="EMBL/GenBank/DDBJ databases">
        <title>Secondary metabolite and genome analysis of marine Streptomyces chumphonensis KK1-2T.</title>
        <authorList>
            <person name="Phongsopitanun W."/>
            <person name="Kanchanasin P."/>
            <person name="Pittayakhajonwut P."/>
            <person name="Suwanborirux K."/>
            <person name="Tanasupawat S."/>
        </authorList>
    </citation>
    <scope>NUCLEOTIDE SEQUENCE</scope>
    <source>
        <strain evidence="2">KK1-2</strain>
    </source>
</reference>
<dbReference type="Gene3D" id="3.40.50.1820">
    <property type="entry name" value="alpha/beta hydrolase"/>
    <property type="match status" value="1"/>
</dbReference>
<evidence type="ECO:0000313" key="3">
    <source>
        <dbReference type="Proteomes" id="UP000632289"/>
    </source>
</evidence>
<dbReference type="GO" id="GO:0016787">
    <property type="term" value="F:hydrolase activity"/>
    <property type="evidence" value="ECO:0007669"/>
    <property type="project" value="UniProtKB-KW"/>
</dbReference>
<proteinExistence type="predicted"/>
<comment type="caution">
    <text evidence="2">The sequence shown here is derived from an EMBL/GenBank/DDBJ whole genome shotgun (WGS) entry which is preliminary data.</text>
</comment>
<evidence type="ECO:0000259" key="1">
    <source>
        <dbReference type="Pfam" id="PF00561"/>
    </source>
</evidence>
<dbReference type="AlphaFoldDB" id="A0A927F004"/>
<dbReference type="GO" id="GO:0016020">
    <property type="term" value="C:membrane"/>
    <property type="evidence" value="ECO:0007669"/>
    <property type="project" value="TreeGrafter"/>
</dbReference>
<dbReference type="RefSeq" id="WP_191210172.1">
    <property type="nucleotide sequence ID" value="NZ_BAABKL010000050.1"/>
</dbReference>
<accession>A0A927F004</accession>
<evidence type="ECO:0000313" key="2">
    <source>
        <dbReference type="EMBL" id="MBD3932868.1"/>
    </source>
</evidence>
<dbReference type="Proteomes" id="UP000632289">
    <property type="component" value="Unassembled WGS sequence"/>
</dbReference>
<protein>
    <submittedName>
        <fullName evidence="2">Alpha/beta hydrolase</fullName>
    </submittedName>
</protein>
<dbReference type="Pfam" id="PF00561">
    <property type="entry name" value="Abhydrolase_1"/>
    <property type="match status" value="1"/>
</dbReference>
<dbReference type="EMBL" id="JACXYU010000007">
    <property type="protein sequence ID" value="MBD3932868.1"/>
    <property type="molecule type" value="Genomic_DNA"/>
</dbReference>
<dbReference type="PANTHER" id="PTHR43798">
    <property type="entry name" value="MONOACYLGLYCEROL LIPASE"/>
    <property type="match status" value="1"/>
</dbReference>
<feature type="domain" description="AB hydrolase-1" evidence="1">
    <location>
        <begin position="30"/>
        <end position="153"/>
    </location>
</feature>
<dbReference type="SUPFAM" id="SSF53474">
    <property type="entry name" value="alpha/beta-Hydrolases"/>
    <property type="match status" value="1"/>
</dbReference>
<keyword evidence="3" id="KW-1185">Reference proteome</keyword>
<organism evidence="2 3">
    <name type="scientific">Streptomyces chumphonensis</name>
    <dbReference type="NCBI Taxonomy" id="1214925"/>
    <lineage>
        <taxon>Bacteria</taxon>
        <taxon>Bacillati</taxon>
        <taxon>Actinomycetota</taxon>
        <taxon>Actinomycetes</taxon>
        <taxon>Kitasatosporales</taxon>
        <taxon>Streptomycetaceae</taxon>
        <taxon>Streptomyces</taxon>
    </lineage>
</organism>
<sequence>MSAGRPRRELAVPVRDGRLAVTHWPGEGVPVLALHGITANALAFADVAEALGPDVPVYAPDLRGRAGSAHLPGPYGLAAHVADVRALLHHLGHARVVLLGHSMGAFVAALAAARHPEPFPHVVLVDGGLGFPPPGGTDVDALLEAVIGPAMRRLRMTFPDRDAYRAFFRSHPALAAHWSDRVRAHVDRDLVGTPPDLRSSCVLDAVRADGADVLHDPEVLAALHRPRTRATLLWAERGLQDEPRGLYDAERVAAAALDPQRVDVRRVPGANHYSVLLTPAATTAVAAAVHRARTTCASKGHEPQKT</sequence>
<dbReference type="InterPro" id="IPR029058">
    <property type="entry name" value="AB_hydrolase_fold"/>
</dbReference>
<name>A0A927F004_9ACTN</name>